<feature type="domain" description="CSD" evidence="3">
    <location>
        <begin position="52"/>
        <end position="118"/>
    </location>
</feature>
<dbReference type="InterPro" id="IPR019844">
    <property type="entry name" value="CSD_CS"/>
</dbReference>
<dbReference type="Gene3D" id="2.40.50.140">
    <property type="entry name" value="Nucleic acid-binding proteins"/>
    <property type="match status" value="1"/>
</dbReference>
<dbReference type="SMART" id="SM00357">
    <property type="entry name" value="CSP"/>
    <property type="match status" value="1"/>
</dbReference>
<dbReference type="InterPro" id="IPR011129">
    <property type="entry name" value="CSD"/>
</dbReference>
<dbReference type="PROSITE" id="PS51857">
    <property type="entry name" value="CSD_2"/>
    <property type="match status" value="1"/>
</dbReference>
<dbReference type="EMBL" id="HBGG01028589">
    <property type="protein sequence ID" value="CAD9212528.1"/>
    <property type="molecule type" value="Transcribed_RNA"/>
</dbReference>
<protein>
    <recommendedName>
        <fullName evidence="3">CSD domain-containing protein</fullName>
    </recommendedName>
</protein>
<accession>A0A7S1SY55</accession>
<feature type="region of interest" description="Disordered" evidence="1">
    <location>
        <begin position="113"/>
        <end position="144"/>
    </location>
</feature>
<dbReference type="CDD" id="cd04458">
    <property type="entry name" value="CSP_CDS"/>
    <property type="match status" value="1"/>
</dbReference>
<dbReference type="PANTHER" id="PTHR46565">
    <property type="entry name" value="COLD SHOCK DOMAIN PROTEIN 2"/>
    <property type="match status" value="1"/>
</dbReference>
<dbReference type="InterPro" id="IPR002059">
    <property type="entry name" value="CSP_DNA-bd"/>
</dbReference>
<evidence type="ECO:0000259" key="3">
    <source>
        <dbReference type="PROSITE" id="PS51857"/>
    </source>
</evidence>
<dbReference type="SUPFAM" id="SSF50249">
    <property type="entry name" value="Nucleic acid-binding proteins"/>
    <property type="match status" value="1"/>
</dbReference>
<organism evidence="4">
    <name type="scientific">Tetraselmis chuii</name>
    <dbReference type="NCBI Taxonomy" id="63592"/>
    <lineage>
        <taxon>Eukaryota</taxon>
        <taxon>Viridiplantae</taxon>
        <taxon>Chlorophyta</taxon>
        <taxon>core chlorophytes</taxon>
        <taxon>Chlorodendrophyceae</taxon>
        <taxon>Chlorodendrales</taxon>
        <taxon>Chlorodendraceae</taxon>
        <taxon>Tetraselmis</taxon>
    </lineage>
</organism>
<reference evidence="4" key="1">
    <citation type="submission" date="2021-01" db="EMBL/GenBank/DDBJ databases">
        <authorList>
            <person name="Corre E."/>
            <person name="Pelletier E."/>
            <person name="Niang G."/>
            <person name="Scheremetjew M."/>
            <person name="Finn R."/>
            <person name="Kale V."/>
            <person name="Holt S."/>
            <person name="Cochrane G."/>
            <person name="Meng A."/>
            <person name="Brown T."/>
            <person name="Cohen L."/>
        </authorList>
    </citation>
    <scope>NUCLEOTIDE SEQUENCE</scope>
    <source>
        <strain evidence="4">PLY429</strain>
    </source>
</reference>
<dbReference type="InterPro" id="IPR012340">
    <property type="entry name" value="NA-bd_OB-fold"/>
</dbReference>
<proteinExistence type="predicted"/>
<evidence type="ECO:0000313" key="4">
    <source>
        <dbReference type="EMBL" id="CAD9212528.1"/>
    </source>
</evidence>
<evidence type="ECO:0000256" key="2">
    <source>
        <dbReference type="SAM" id="SignalP"/>
    </source>
</evidence>
<dbReference type="AlphaFoldDB" id="A0A7S1SY55"/>
<feature type="chain" id="PRO_5030554755" description="CSD domain-containing protein" evidence="2">
    <location>
        <begin position="18"/>
        <end position="144"/>
    </location>
</feature>
<keyword evidence="2" id="KW-0732">Signal</keyword>
<dbReference type="GO" id="GO:0003676">
    <property type="term" value="F:nucleic acid binding"/>
    <property type="evidence" value="ECO:0007669"/>
    <property type="project" value="InterPro"/>
</dbReference>
<dbReference type="PANTHER" id="PTHR46565:SF20">
    <property type="entry name" value="COLD SHOCK DOMAIN-CONTAINING PROTEIN 4"/>
    <property type="match status" value="1"/>
</dbReference>
<name>A0A7S1SY55_9CHLO</name>
<dbReference type="PROSITE" id="PS00352">
    <property type="entry name" value="CSD_1"/>
    <property type="match status" value="1"/>
</dbReference>
<dbReference type="PRINTS" id="PR00050">
    <property type="entry name" value="COLDSHOCK"/>
</dbReference>
<sequence>MALRMMMKGSLVRTVLATPRTVVAPRASVRGGFLPAMATSLRSFVAAAGEDRLTGTVKWFDSTKGYGFISPANGSSDVFVHQSVIHAPGFRSLAEGEEVEFVVEEQGNGKVRAADVTGPNGDFVKGQQQQRGGRGDYGNDSYQY</sequence>
<gene>
    <name evidence="4" type="ORF">TCHU04912_LOCUS14767</name>
</gene>
<evidence type="ECO:0000256" key="1">
    <source>
        <dbReference type="SAM" id="MobiDB-lite"/>
    </source>
</evidence>
<feature type="signal peptide" evidence="2">
    <location>
        <begin position="1"/>
        <end position="17"/>
    </location>
</feature>
<dbReference type="Pfam" id="PF00313">
    <property type="entry name" value="CSD"/>
    <property type="match status" value="1"/>
</dbReference>